<protein>
    <submittedName>
        <fullName evidence="2">Uncharacterized protein</fullName>
    </submittedName>
</protein>
<organism evidence="2 3">
    <name type="scientific">Acyrthosiphon pisum</name>
    <name type="common">Pea aphid</name>
    <dbReference type="NCBI Taxonomy" id="7029"/>
    <lineage>
        <taxon>Eukaryota</taxon>
        <taxon>Metazoa</taxon>
        <taxon>Ecdysozoa</taxon>
        <taxon>Arthropoda</taxon>
        <taxon>Hexapoda</taxon>
        <taxon>Insecta</taxon>
        <taxon>Pterygota</taxon>
        <taxon>Neoptera</taxon>
        <taxon>Paraneoptera</taxon>
        <taxon>Hemiptera</taxon>
        <taxon>Sternorrhyncha</taxon>
        <taxon>Aphidomorpha</taxon>
        <taxon>Aphidoidea</taxon>
        <taxon>Aphididae</taxon>
        <taxon>Macrosiphini</taxon>
        <taxon>Acyrthosiphon</taxon>
    </lineage>
</organism>
<dbReference type="EnsemblMetazoa" id="XM_029490665.1">
    <property type="protein sequence ID" value="XP_029346525.1"/>
    <property type="gene ID" value="LOC107884128"/>
</dbReference>
<feature type="coiled-coil region" evidence="1">
    <location>
        <begin position="135"/>
        <end position="166"/>
    </location>
</feature>
<sequence length="313" mass="36348">MPGRRRCINGDCRSKPKRKLFAAQKSVCNYYNVFYTPDRKVCMVCMQKCIVYLEKIGRRFKNGQCILDDTHPTKPVHVIELSDSDDDDAVNNVTKPSTENLDPQIAKLRTTLNTILEDTVGPLFEKQEELCEIYLASQKAEIDADNKRLEKLSEKVDRALRQLYNKLYKFDDQRKFEFDKEIRVFDHFNDDVELIASKTLPILPNDLPKEGQLKRHLLTVGDRVYGMKHSQLHPWIEGTIKSAVSDTYFNIIFEDEKEKVLNYKNLAYIDATSHVQYPVGSRVIAKFQDMNIELTDKFYVGSNCRTAKISQQF</sequence>
<dbReference type="RefSeq" id="XP_029346525.1">
    <property type="nucleotide sequence ID" value="XM_029490665.1"/>
</dbReference>
<proteinExistence type="predicted"/>
<dbReference type="Proteomes" id="UP000007819">
    <property type="component" value="Chromosome A2"/>
</dbReference>
<dbReference type="GeneID" id="107884128"/>
<name>A0A8R2JUC0_ACYPI</name>
<evidence type="ECO:0000313" key="2">
    <source>
        <dbReference type="EnsemblMetazoa" id="XP_029346525.1"/>
    </source>
</evidence>
<dbReference type="AlphaFoldDB" id="A0A8R2JUC0"/>
<dbReference type="KEGG" id="api:107884128"/>
<accession>A0A8R2JUC0</accession>
<keyword evidence="3" id="KW-1185">Reference proteome</keyword>
<evidence type="ECO:0000256" key="1">
    <source>
        <dbReference type="SAM" id="Coils"/>
    </source>
</evidence>
<reference evidence="2" key="2">
    <citation type="submission" date="2022-06" db="UniProtKB">
        <authorList>
            <consortium name="EnsemblMetazoa"/>
        </authorList>
    </citation>
    <scope>IDENTIFICATION</scope>
</reference>
<reference evidence="3" key="1">
    <citation type="submission" date="2010-06" db="EMBL/GenBank/DDBJ databases">
        <authorList>
            <person name="Jiang H."/>
            <person name="Abraham K."/>
            <person name="Ali S."/>
            <person name="Alsbrooks S.L."/>
            <person name="Anim B.N."/>
            <person name="Anosike U.S."/>
            <person name="Attaway T."/>
            <person name="Bandaranaike D.P."/>
            <person name="Battles P.K."/>
            <person name="Bell S.N."/>
            <person name="Bell A.V."/>
            <person name="Beltran B."/>
            <person name="Bickham C."/>
            <person name="Bustamante Y."/>
            <person name="Caleb T."/>
            <person name="Canada A."/>
            <person name="Cardenas V."/>
            <person name="Carter K."/>
            <person name="Chacko J."/>
            <person name="Chandrabose M.N."/>
            <person name="Chavez D."/>
            <person name="Chavez A."/>
            <person name="Chen L."/>
            <person name="Chu H.-S."/>
            <person name="Claassen K.J."/>
            <person name="Cockrell R."/>
            <person name="Collins M."/>
            <person name="Cooper J.A."/>
            <person name="Cree A."/>
            <person name="Curry S.M."/>
            <person name="Da Y."/>
            <person name="Dao M.D."/>
            <person name="Das B."/>
            <person name="Davila M.-L."/>
            <person name="Davy-Carroll L."/>
            <person name="Denson S."/>
            <person name="Dinh H."/>
            <person name="Ebong V.E."/>
            <person name="Edwards J.R."/>
            <person name="Egan A."/>
            <person name="El-Daye J."/>
            <person name="Escobedo L."/>
            <person name="Fernandez S."/>
            <person name="Fernando P.R."/>
            <person name="Flagg N."/>
            <person name="Forbes L.D."/>
            <person name="Fowler R.G."/>
            <person name="Fu Q."/>
            <person name="Gabisi R.A."/>
            <person name="Ganer J."/>
            <person name="Garbino Pronczuk A."/>
            <person name="Garcia R.M."/>
            <person name="Garner T."/>
            <person name="Garrett T.E."/>
            <person name="Gonzalez D.A."/>
            <person name="Hamid H."/>
            <person name="Hawkins E.S."/>
            <person name="Hirani K."/>
            <person name="Hogues M.E."/>
            <person name="Hollins B."/>
            <person name="Hsiao C.-H."/>
            <person name="Jabil R."/>
            <person name="James M.L."/>
            <person name="Jhangiani S.N."/>
            <person name="Johnson B."/>
            <person name="Johnson Q."/>
            <person name="Joshi V."/>
            <person name="Kalu J.B."/>
            <person name="Kam C."/>
            <person name="Kashfia A."/>
            <person name="Keebler J."/>
            <person name="Kisamo H."/>
            <person name="Kovar C.L."/>
            <person name="Lago L.A."/>
            <person name="Lai C.-Y."/>
            <person name="Laidlaw J."/>
            <person name="Lara F."/>
            <person name="Le T.-K."/>
            <person name="Lee S.L."/>
            <person name="Legall F.H."/>
            <person name="Lemon S.J."/>
            <person name="Lewis L.R."/>
            <person name="Li B."/>
            <person name="Liu Y."/>
            <person name="Liu Y.-S."/>
            <person name="Lopez J."/>
            <person name="Lozado R.J."/>
            <person name="Lu J."/>
            <person name="Madu R.C."/>
            <person name="Maheshwari M."/>
            <person name="Maheshwari R."/>
            <person name="Malloy K."/>
            <person name="Martinez E."/>
            <person name="Mathew T."/>
            <person name="Mercado I.C."/>
            <person name="Mercado C."/>
            <person name="Meyer B."/>
            <person name="Montgomery K."/>
            <person name="Morgan M.B."/>
            <person name="Munidasa M."/>
            <person name="Nazareth L.V."/>
            <person name="Nelson J."/>
            <person name="Ng B.M."/>
            <person name="Nguyen N.B."/>
            <person name="Nguyen P.Q."/>
            <person name="Nguyen T."/>
            <person name="Obregon M."/>
            <person name="Okwuonu G.O."/>
            <person name="Onwere C.G."/>
            <person name="Orozco G."/>
            <person name="Parra A."/>
            <person name="Patel S."/>
            <person name="Patil S."/>
            <person name="Perez A."/>
            <person name="Perez Y."/>
            <person name="Pham C."/>
            <person name="Primus E.L."/>
            <person name="Pu L.-L."/>
            <person name="Puazo M."/>
            <person name="Qin X."/>
            <person name="Quiroz J.B."/>
            <person name="Reese J."/>
            <person name="Richards S."/>
            <person name="Rives C.M."/>
            <person name="Robberts R."/>
            <person name="Ruiz S.J."/>
            <person name="Ruiz M.J."/>
            <person name="Santibanez J."/>
            <person name="Schneider B.W."/>
            <person name="Sisson I."/>
            <person name="Smith M."/>
            <person name="Sodergren E."/>
            <person name="Song X.-Z."/>
            <person name="Song B.B."/>
            <person name="Summersgill H."/>
            <person name="Thelus R."/>
            <person name="Thornton R.D."/>
            <person name="Trejos Z.Y."/>
            <person name="Usmani K."/>
            <person name="Vattathil S."/>
            <person name="Villasana D."/>
            <person name="Walker D.L."/>
            <person name="Wang S."/>
            <person name="Wang K."/>
            <person name="White C.S."/>
            <person name="Williams A.C."/>
            <person name="Williamson J."/>
            <person name="Wilson K."/>
            <person name="Woghiren I.O."/>
            <person name="Woodworth J.R."/>
            <person name="Worley K.C."/>
            <person name="Wright R.A."/>
            <person name="Wu W."/>
            <person name="Young L."/>
            <person name="Zhang L."/>
            <person name="Zhang J."/>
            <person name="Zhu Y."/>
            <person name="Muzny D.M."/>
            <person name="Weinstock G."/>
            <person name="Gibbs R.A."/>
        </authorList>
    </citation>
    <scope>NUCLEOTIDE SEQUENCE [LARGE SCALE GENOMIC DNA]</scope>
    <source>
        <strain evidence="3">LSR1</strain>
    </source>
</reference>
<keyword evidence="1" id="KW-0175">Coiled coil</keyword>
<evidence type="ECO:0000313" key="3">
    <source>
        <dbReference type="Proteomes" id="UP000007819"/>
    </source>
</evidence>